<feature type="domain" description="Lipid/polyisoprenoid-binding YceI-like" evidence="2">
    <location>
        <begin position="23"/>
        <end position="189"/>
    </location>
</feature>
<dbReference type="RefSeq" id="WP_073398889.1">
    <property type="nucleotide sequence ID" value="NZ_FQTV01000002.1"/>
</dbReference>
<proteinExistence type="predicted"/>
<dbReference type="SUPFAM" id="SSF101874">
    <property type="entry name" value="YceI-like"/>
    <property type="match status" value="1"/>
</dbReference>
<dbReference type="InterPro" id="IPR036761">
    <property type="entry name" value="TTHA0802/YceI-like_sf"/>
</dbReference>
<dbReference type="PANTHER" id="PTHR34406">
    <property type="entry name" value="PROTEIN YCEI"/>
    <property type="match status" value="1"/>
</dbReference>
<feature type="signal peptide" evidence="1">
    <location>
        <begin position="1"/>
        <end position="20"/>
    </location>
</feature>
<dbReference type="PANTHER" id="PTHR34406:SF1">
    <property type="entry name" value="PROTEIN YCEI"/>
    <property type="match status" value="1"/>
</dbReference>
<reference evidence="4" key="1">
    <citation type="submission" date="2016-11" db="EMBL/GenBank/DDBJ databases">
        <authorList>
            <person name="Varghese N."/>
            <person name="Submissions S."/>
        </authorList>
    </citation>
    <scope>NUCLEOTIDE SEQUENCE [LARGE SCALE GENOMIC DNA]</scope>
    <source>
        <strain evidence="4">DSM 26991</strain>
    </source>
</reference>
<protein>
    <submittedName>
        <fullName evidence="3">Polyisoprenoid-binding protein YceI</fullName>
    </submittedName>
</protein>
<dbReference type="Gene3D" id="2.40.128.110">
    <property type="entry name" value="Lipid/polyisoprenoid-binding, YceI-like"/>
    <property type="match status" value="1"/>
</dbReference>
<gene>
    <name evidence="3" type="ORF">SAMN05444405_10270</name>
</gene>
<name>A0A1M4UFM9_9BACE</name>
<evidence type="ECO:0000256" key="1">
    <source>
        <dbReference type="SAM" id="SignalP"/>
    </source>
</evidence>
<dbReference type="Pfam" id="PF04264">
    <property type="entry name" value="YceI"/>
    <property type="match status" value="1"/>
</dbReference>
<sequence>MKKLFLSLAMMLVFCVASYAQQSWSNDPAHSRLGFTVKHMTISEVSGRFTDFSVKVKSEKTDLSDLKIDVTAQIGSINTDIEARDKHLKSADFFDAEKYPTLTFVSTSHKKITNNKFKLMGNLTMHGITKFITLDVVYFGEVTNPMNQKKVYGFKVTGVVKRSNYNLGSKFGNAMISDNVKIVADLEFSKD</sequence>
<accession>A0A1M4UFM9</accession>
<dbReference type="Proteomes" id="UP000184509">
    <property type="component" value="Unassembled WGS sequence"/>
</dbReference>
<evidence type="ECO:0000313" key="4">
    <source>
        <dbReference type="Proteomes" id="UP000184509"/>
    </source>
</evidence>
<organism evidence="3 4">
    <name type="scientific">Bacteroides luti</name>
    <dbReference type="NCBI Taxonomy" id="1297750"/>
    <lineage>
        <taxon>Bacteria</taxon>
        <taxon>Pseudomonadati</taxon>
        <taxon>Bacteroidota</taxon>
        <taxon>Bacteroidia</taxon>
        <taxon>Bacteroidales</taxon>
        <taxon>Bacteroidaceae</taxon>
        <taxon>Bacteroides</taxon>
    </lineage>
</organism>
<evidence type="ECO:0000313" key="3">
    <source>
        <dbReference type="EMBL" id="SHE55457.1"/>
    </source>
</evidence>
<dbReference type="STRING" id="1297750.SAMN05444405_10270"/>
<dbReference type="AlphaFoldDB" id="A0A1M4UFM9"/>
<feature type="chain" id="PRO_5009907730" evidence="1">
    <location>
        <begin position="21"/>
        <end position="191"/>
    </location>
</feature>
<dbReference type="EMBL" id="FQTV01000002">
    <property type="protein sequence ID" value="SHE55457.1"/>
    <property type="molecule type" value="Genomic_DNA"/>
</dbReference>
<dbReference type="SMART" id="SM00867">
    <property type="entry name" value="YceI"/>
    <property type="match status" value="1"/>
</dbReference>
<keyword evidence="4" id="KW-1185">Reference proteome</keyword>
<dbReference type="InterPro" id="IPR007372">
    <property type="entry name" value="Lipid/polyisoprenoid-bd_YceI"/>
</dbReference>
<evidence type="ECO:0000259" key="2">
    <source>
        <dbReference type="SMART" id="SM00867"/>
    </source>
</evidence>
<keyword evidence="1" id="KW-0732">Signal</keyword>
<dbReference type="OrthoDB" id="9811006at2"/>